<keyword evidence="1" id="KW-0732">Signal</keyword>
<sequence>MDGNWVYKLRLFFLKSQILCCCNSIEFSGDTLTEIWPHNSMKKKQSNEKRLHRYLPKNAIHFNGQTLENKHFLFILIPQIFATTHNSVKLVRGKDTQHPQEELSASQDQVLHLNYTFNFAGQTEARIGHRICCRIHPLIDLFSRPRVFIFKKKNCSQLVCLQRKP</sequence>
<dbReference type="AlphaFoldDB" id="A0A9D3WTT7"/>
<feature type="signal peptide" evidence="1">
    <location>
        <begin position="1"/>
        <end position="24"/>
    </location>
</feature>
<protein>
    <submittedName>
        <fullName evidence="2">Uncharacterized protein</fullName>
    </submittedName>
</protein>
<name>A0A9D3WTT7_9SAUR</name>
<proteinExistence type="predicted"/>
<dbReference type="EMBL" id="JAHDVG010000486">
    <property type="protein sequence ID" value="KAH1167992.1"/>
    <property type="molecule type" value="Genomic_DNA"/>
</dbReference>
<evidence type="ECO:0000313" key="2">
    <source>
        <dbReference type="EMBL" id="KAH1167992.1"/>
    </source>
</evidence>
<dbReference type="Proteomes" id="UP000827986">
    <property type="component" value="Unassembled WGS sequence"/>
</dbReference>
<feature type="chain" id="PRO_5038624481" evidence="1">
    <location>
        <begin position="25"/>
        <end position="165"/>
    </location>
</feature>
<gene>
    <name evidence="2" type="ORF">KIL84_003475</name>
</gene>
<reference evidence="2" key="1">
    <citation type="submission" date="2021-09" db="EMBL/GenBank/DDBJ databases">
        <title>The genome of Mauremys mutica provides insights into the evolution of semi-aquatic lifestyle.</title>
        <authorList>
            <person name="Gong S."/>
            <person name="Gao Y."/>
        </authorList>
    </citation>
    <scope>NUCLEOTIDE SEQUENCE</scope>
    <source>
        <strain evidence="2">MM-2020</strain>
        <tissue evidence="2">Muscle</tissue>
    </source>
</reference>
<accession>A0A9D3WTT7</accession>
<evidence type="ECO:0000256" key="1">
    <source>
        <dbReference type="SAM" id="SignalP"/>
    </source>
</evidence>
<organism evidence="2 3">
    <name type="scientific">Mauremys mutica</name>
    <name type="common">yellowpond turtle</name>
    <dbReference type="NCBI Taxonomy" id="74926"/>
    <lineage>
        <taxon>Eukaryota</taxon>
        <taxon>Metazoa</taxon>
        <taxon>Chordata</taxon>
        <taxon>Craniata</taxon>
        <taxon>Vertebrata</taxon>
        <taxon>Euteleostomi</taxon>
        <taxon>Archelosauria</taxon>
        <taxon>Testudinata</taxon>
        <taxon>Testudines</taxon>
        <taxon>Cryptodira</taxon>
        <taxon>Durocryptodira</taxon>
        <taxon>Testudinoidea</taxon>
        <taxon>Geoemydidae</taxon>
        <taxon>Geoemydinae</taxon>
        <taxon>Mauremys</taxon>
    </lineage>
</organism>
<evidence type="ECO:0000313" key="3">
    <source>
        <dbReference type="Proteomes" id="UP000827986"/>
    </source>
</evidence>
<comment type="caution">
    <text evidence="2">The sequence shown here is derived from an EMBL/GenBank/DDBJ whole genome shotgun (WGS) entry which is preliminary data.</text>
</comment>
<keyword evidence="3" id="KW-1185">Reference proteome</keyword>